<name>A0A228J1D1_9BURK</name>
<accession>A0A228J1D1</accession>
<feature type="region of interest" description="Disordered" evidence="1">
    <location>
        <begin position="34"/>
        <end position="60"/>
    </location>
</feature>
<dbReference type="EMBL" id="NKFA01000003">
    <property type="protein sequence ID" value="OXI48192.1"/>
    <property type="molecule type" value="Genomic_DNA"/>
</dbReference>
<evidence type="ECO:0000313" key="2">
    <source>
        <dbReference type="EMBL" id="OXI48192.1"/>
    </source>
</evidence>
<evidence type="ECO:0000313" key="3">
    <source>
        <dbReference type="Proteomes" id="UP000214600"/>
    </source>
</evidence>
<organism evidence="2 3">
    <name type="scientific">Burkholderia aenigmatica</name>
    <dbReference type="NCBI Taxonomy" id="2015348"/>
    <lineage>
        <taxon>Bacteria</taxon>
        <taxon>Pseudomonadati</taxon>
        <taxon>Pseudomonadota</taxon>
        <taxon>Betaproteobacteria</taxon>
        <taxon>Burkholderiales</taxon>
        <taxon>Burkholderiaceae</taxon>
        <taxon>Burkholderia</taxon>
        <taxon>Burkholderia cepacia complex</taxon>
    </lineage>
</organism>
<dbReference type="AlphaFoldDB" id="A0A228J1D1"/>
<dbReference type="OrthoDB" id="9033658at2"/>
<feature type="compositionally biased region" description="Basic and acidic residues" evidence="1">
    <location>
        <begin position="39"/>
        <end position="60"/>
    </location>
</feature>
<proteinExistence type="predicted"/>
<evidence type="ECO:0000256" key="1">
    <source>
        <dbReference type="SAM" id="MobiDB-lite"/>
    </source>
</evidence>
<dbReference type="Proteomes" id="UP000214600">
    <property type="component" value="Unassembled WGS sequence"/>
</dbReference>
<reference evidence="2 3" key="2">
    <citation type="submission" date="2017-08" db="EMBL/GenBank/DDBJ databases">
        <title>WGS of novel Burkholderia cepaca complex species.</title>
        <authorList>
            <person name="Lipuma J."/>
            <person name="Spilker T."/>
        </authorList>
    </citation>
    <scope>NUCLEOTIDE SEQUENCE [LARGE SCALE GENOMIC DNA]</scope>
    <source>
        <strain evidence="2 3">AU17325</strain>
    </source>
</reference>
<gene>
    <name evidence="2" type="ORF">CFB84_04355</name>
</gene>
<sequence length="60" mass="6821">MGGMRVIKTRDYKWDRGRSRRSAPAVSLDAGPACIMRGTGERRPGEPDKFPCTQLREENR</sequence>
<reference evidence="3" key="1">
    <citation type="submission" date="2017-06" db="EMBL/GenBank/DDBJ databases">
        <authorList>
            <person name="LiPuma J."/>
            <person name="Spilker T."/>
        </authorList>
    </citation>
    <scope>NUCLEOTIDE SEQUENCE [LARGE SCALE GENOMIC DNA]</scope>
    <source>
        <strain evidence="3">AU17325</strain>
    </source>
</reference>
<comment type="caution">
    <text evidence="2">The sequence shown here is derived from an EMBL/GenBank/DDBJ whole genome shotgun (WGS) entry which is preliminary data.</text>
</comment>
<protein>
    <submittedName>
        <fullName evidence="2">Uncharacterized protein</fullName>
    </submittedName>
</protein>